<organism evidence="1 2">
    <name type="scientific">Alkalihalobacterium chitinilyticum</name>
    <dbReference type="NCBI Taxonomy" id="2980103"/>
    <lineage>
        <taxon>Bacteria</taxon>
        <taxon>Bacillati</taxon>
        <taxon>Bacillota</taxon>
        <taxon>Bacilli</taxon>
        <taxon>Bacillales</taxon>
        <taxon>Bacillaceae</taxon>
        <taxon>Alkalihalobacterium</taxon>
    </lineage>
</organism>
<comment type="caution">
    <text evidence="1">The sequence shown here is derived from an EMBL/GenBank/DDBJ whole genome shotgun (WGS) entry which is preliminary data.</text>
</comment>
<proteinExistence type="predicted"/>
<name>A0ABT5VE66_9BACI</name>
<dbReference type="EMBL" id="JAOTPO010000006">
    <property type="protein sequence ID" value="MDE5413752.1"/>
    <property type="molecule type" value="Genomic_DNA"/>
</dbReference>
<sequence>MQIHLDVIEDKVECFEARSLKELEKQMNEQIDNNKVLMLQVHHVQHTVHIDQRTSLPIYTAIVHFKAKK</sequence>
<dbReference type="Pfam" id="PF10750">
    <property type="entry name" value="DUF2536"/>
    <property type="match status" value="1"/>
</dbReference>
<keyword evidence="2" id="KW-1185">Reference proteome</keyword>
<dbReference type="InterPro" id="IPR019686">
    <property type="entry name" value="DUF2536"/>
</dbReference>
<dbReference type="Proteomes" id="UP001148125">
    <property type="component" value="Unassembled WGS sequence"/>
</dbReference>
<protein>
    <submittedName>
        <fullName evidence="1">YrzA family protein</fullName>
    </submittedName>
</protein>
<accession>A0ABT5VE66</accession>
<evidence type="ECO:0000313" key="2">
    <source>
        <dbReference type="Proteomes" id="UP001148125"/>
    </source>
</evidence>
<dbReference type="RefSeq" id="WP_275118372.1">
    <property type="nucleotide sequence ID" value="NZ_JAOTPO010000006.1"/>
</dbReference>
<gene>
    <name evidence="1" type="ORF">N7Z68_10175</name>
</gene>
<reference evidence="1" key="1">
    <citation type="submission" date="2024-05" db="EMBL/GenBank/DDBJ databases">
        <title>Alkalihalobacillus sp. strain MEB203 novel alkaliphilic bacterium from Lonar Lake, India.</title>
        <authorList>
            <person name="Joshi A."/>
            <person name="Thite S."/>
            <person name="Mengade P."/>
        </authorList>
    </citation>
    <scope>NUCLEOTIDE SEQUENCE</scope>
    <source>
        <strain evidence="1">MEB 203</strain>
    </source>
</reference>
<evidence type="ECO:0000313" key="1">
    <source>
        <dbReference type="EMBL" id="MDE5413752.1"/>
    </source>
</evidence>